<comment type="caution">
    <text evidence="3">The sequence shown here is derived from an EMBL/GenBank/DDBJ whole genome shotgun (WGS) entry which is preliminary data.</text>
</comment>
<evidence type="ECO:0000259" key="2">
    <source>
        <dbReference type="PROSITE" id="PS52045"/>
    </source>
</evidence>
<dbReference type="Gene3D" id="3.90.1320.10">
    <property type="entry name" value="Outer-capsid protein sigma 3, large lobe"/>
    <property type="match status" value="1"/>
</dbReference>
<dbReference type="OrthoDB" id="1858978at2759"/>
<feature type="domain" description="Neprosin PEP catalytic" evidence="2">
    <location>
        <begin position="128"/>
        <end position="277"/>
    </location>
</feature>
<dbReference type="PANTHER" id="PTHR31589:SF110">
    <property type="entry name" value="PROTEIN, PUTATIVE (DUF239)-RELATED"/>
    <property type="match status" value="1"/>
</dbReference>
<dbReference type="InterPro" id="IPR053168">
    <property type="entry name" value="Glutamic_endopeptidase"/>
</dbReference>
<proteinExistence type="predicted"/>
<feature type="chain" id="PRO_5039192630" description="Neprosin PEP catalytic domain-containing protein" evidence="1">
    <location>
        <begin position="27"/>
        <end position="277"/>
    </location>
</feature>
<dbReference type="InterPro" id="IPR004314">
    <property type="entry name" value="Neprosin"/>
</dbReference>
<gene>
    <name evidence="3" type="ORF">GOP47_0018742</name>
</gene>
<dbReference type="Proteomes" id="UP000886520">
    <property type="component" value="Chromosome 18"/>
</dbReference>
<keyword evidence="4" id="KW-1185">Reference proteome</keyword>
<dbReference type="PANTHER" id="PTHR31589">
    <property type="entry name" value="PROTEIN, PUTATIVE (DUF239)-RELATED-RELATED"/>
    <property type="match status" value="1"/>
</dbReference>
<dbReference type="EMBL" id="JABFUD020000018">
    <property type="protein sequence ID" value="KAI5066118.1"/>
    <property type="molecule type" value="Genomic_DNA"/>
</dbReference>
<organism evidence="3 4">
    <name type="scientific">Adiantum capillus-veneris</name>
    <name type="common">Maidenhair fern</name>
    <dbReference type="NCBI Taxonomy" id="13818"/>
    <lineage>
        <taxon>Eukaryota</taxon>
        <taxon>Viridiplantae</taxon>
        <taxon>Streptophyta</taxon>
        <taxon>Embryophyta</taxon>
        <taxon>Tracheophyta</taxon>
        <taxon>Polypodiopsida</taxon>
        <taxon>Polypodiidae</taxon>
        <taxon>Polypodiales</taxon>
        <taxon>Pteridineae</taxon>
        <taxon>Pteridaceae</taxon>
        <taxon>Vittarioideae</taxon>
        <taxon>Adiantum</taxon>
    </lineage>
</organism>
<dbReference type="PROSITE" id="PS52045">
    <property type="entry name" value="NEPROSIN_PEP_CD"/>
    <property type="match status" value="1"/>
</dbReference>
<evidence type="ECO:0000313" key="3">
    <source>
        <dbReference type="EMBL" id="KAI5066118.1"/>
    </source>
</evidence>
<feature type="signal peptide" evidence="1">
    <location>
        <begin position="1"/>
        <end position="26"/>
    </location>
</feature>
<dbReference type="AlphaFoldDB" id="A0A9D4UDS0"/>
<reference evidence="3" key="1">
    <citation type="submission" date="2021-01" db="EMBL/GenBank/DDBJ databases">
        <title>Adiantum capillus-veneris genome.</title>
        <authorList>
            <person name="Fang Y."/>
            <person name="Liao Q."/>
        </authorList>
    </citation>
    <scope>NUCLEOTIDE SEQUENCE</scope>
    <source>
        <strain evidence="3">H3</strain>
        <tissue evidence="3">Leaf</tissue>
    </source>
</reference>
<name>A0A9D4UDS0_ADICA</name>
<sequence>MERSLHARMMCSILVMLMTRIEAARGDGVNFPFANLTGVKRPAQLAHHEQPASAFSVVTLASHELSSGKVIDCAASQFPKAGSGWRKPSRAARALFEPEVADGCSAHVGSMAAQLGDIFEDVVHIHTPSDLKHSYAIYSAISEGDLFTGSTAALTINKPYVQDGEVSIGQIWVIANREDKDNYSTLEVHPVAFEDDDPRLFIYWTNDNYGETGCFNRFCSGFVQTDFSWTLGEKFPSGTSILGDSNGQKYVLFAIFKEPRSGRWFLQLDANVIGYWA</sequence>
<keyword evidence="1" id="KW-0732">Signal</keyword>
<protein>
    <recommendedName>
        <fullName evidence="2">Neprosin PEP catalytic domain-containing protein</fullName>
    </recommendedName>
</protein>
<dbReference type="Pfam" id="PF03080">
    <property type="entry name" value="Neprosin"/>
    <property type="match status" value="1"/>
</dbReference>
<accession>A0A9D4UDS0</accession>
<evidence type="ECO:0000256" key="1">
    <source>
        <dbReference type="SAM" id="SignalP"/>
    </source>
</evidence>
<evidence type="ECO:0000313" key="4">
    <source>
        <dbReference type="Proteomes" id="UP000886520"/>
    </source>
</evidence>